<keyword evidence="13" id="KW-1185">Reference proteome</keyword>
<dbReference type="Gene3D" id="3.60.20.10">
    <property type="entry name" value="Glutamine Phosphoribosylpyrophosphate, subunit 1, domain 1"/>
    <property type="match status" value="1"/>
</dbReference>
<keyword evidence="6 8" id="KW-0315">Glutamine amidotransferase</keyword>
<dbReference type="CDD" id="cd01991">
    <property type="entry name" value="Asn_synthase_B_C"/>
    <property type="match status" value="1"/>
</dbReference>
<dbReference type="AlphaFoldDB" id="A0A6H2H7L3"/>
<dbReference type="PROSITE" id="PS51278">
    <property type="entry name" value="GATASE_TYPE_2"/>
    <property type="match status" value="1"/>
</dbReference>
<proteinExistence type="inferred from homology"/>
<accession>A0A6H2H7L3</accession>
<dbReference type="Proteomes" id="UP000502041">
    <property type="component" value="Chromosome"/>
</dbReference>
<dbReference type="InterPro" id="IPR029055">
    <property type="entry name" value="Ntn_hydrolases_N"/>
</dbReference>
<feature type="binding site" evidence="9">
    <location>
        <position position="106"/>
    </location>
    <ligand>
        <name>L-glutamine</name>
        <dbReference type="ChEBI" id="CHEBI:58359"/>
    </ligand>
</feature>
<evidence type="ECO:0000256" key="4">
    <source>
        <dbReference type="ARBA" id="ARBA00022741"/>
    </source>
</evidence>
<dbReference type="GO" id="GO:0005829">
    <property type="term" value="C:cytosol"/>
    <property type="evidence" value="ECO:0007669"/>
    <property type="project" value="TreeGrafter"/>
</dbReference>
<dbReference type="InterPro" id="IPR033738">
    <property type="entry name" value="AsnB_N"/>
</dbReference>
<protein>
    <recommendedName>
        <fullName evidence="3">asparagine synthase (glutamine-hydrolyzing)</fullName>
        <ecNumber evidence="3">6.3.5.4</ecNumber>
    </recommendedName>
</protein>
<keyword evidence="4 9" id="KW-0547">Nucleotide-binding</keyword>
<dbReference type="GO" id="GO:0004066">
    <property type="term" value="F:asparagine synthase (glutamine-hydrolyzing) activity"/>
    <property type="evidence" value="ECO:0007669"/>
    <property type="project" value="UniProtKB-EC"/>
</dbReference>
<dbReference type="InterPro" id="IPR001962">
    <property type="entry name" value="Asn_synthase"/>
</dbReference>
<dbReference type="GO" id="GO:0006529">
    <property type="term" value="P:asparagine biosynthetic process"/>
    <property type="evidence" value="ECO:0007669"/>
    <property type="project" value="UniProtKB-KW"/>
</dbReference>
<evidence type="ECO:0000259" key="11">
    <source>
        <dbReference type="PROSITE" id="PS51278"/>
    </source>
</evidence>
<organism evidence="12 13">
    <name type="scientific">Polaromonas vacuolata</name>
    <dbReference type="NCBI Taxonomy" id="37448"/>
    <lineage>
        <taxon>Bacteria</taxon>
        <taxon>Pseudomonadati</taxon>
        <taxon>Pseudomonadota</taxon>
        <taxon>Betaproteobacteria</taxon>
        <taxon>Burkholderiales</taxon>
        <taxon>Comamonadaceae</taxon>
        <taxon>Polaromonas</taxon>
    </lineage>
</organism>
<evidence type="ECO:0000313" key="13">
    <source>
        <dbReference type="Proteomes" id="UP000502041"/>
    </source>
</evidence>
<feature type="site" description="Important for beta-aspartyl-AMP intermediate formation" evidence="10">
    <location>
        <position position="396"/>
    </location>
</feature>
<evidence type="ECO:0000256" key="5">
    <source>
        <dbReference type="ARBA" id="ARBA00022840"/>
    </source>
</evidence>
<comment type="pathway">
    <text evidence="1">Amino-acid biosynthesis; L-asparagine biosynthesis; L-asparagine from L-aspartate (L-Gln route): step 1/1.</text>
</comment>
<keyword evidence="12" id="KW-0436">Ligase</keyword>
<dbReference type="EMBL" id="CP051461">
    <property type="protein sequence ID" value="QJC55783.1"/>
    <property type="molecule type" value="Genomic_DNA"/>
</dbReference>
<keyword evidence="5 9" id="KW-0067">ATP-binding</keyword>
<dbReference type="RefSeq" id="WP_168921595.1">
    <property type="nucleotide sequence ID" value="NZ_CP051461.1"/>
</dbReference>
<dbReference type="GO" id="GO:0005524">
    <property type="term" value="F:ATP binding"/>
    <property type="evidence" value="ECO:0007669"/>
    <property type="project" value="UniProtKB-KW"/>
</dbReference>
<keyword evidence="8" id="KW-0061">Asparagine biosynthesis</keyword>
<gene>
    <name evidence="12" type="primary">asnB</name>
    <name evidence="12" type="ORF">HC248_01066</name>
</gene>
<dbReference type="SUPFAM" id="SSF56235">
    <property type="entry name" value="N-terminal nucleophile aminohydrolases (Ntn hydrolases)"/>
    <property type="match status" value="1"/>
</dbReference>
<feature type="binding site" evidence="9">
    <location>
        <begin position="394"/>
        <end position="395"/>
    </location>
    <ligand>
        <name>ATP</name>
        <dbReference type="ChEBI" id="CHEBI:30616"/>
    </ligand>
</feature>
<comment type="catalytic activity">
    <reaction evidence="7">
        <text>L-aspartate + L-glutamine + ATP + H2O = L-asparagine + L-glutamate + AMP + diphosphate + H(+)</text>
        <dbReference type="Rhea" id="RHEA:12228"/>
        <dbReference type="ChEBI" id="CHEBI:15377"/>
        <dbReference type="ChEBI" id="CHEBI:15378"/>
        <dbReference type="ChEBI" id="CHEBI:29985"/>
        <dbReference type="ChEBI" id="CHEBI:29991"/>
        <dbReference type="ChEBI" id="CHEBI:30616"/>
        <dbReference type="ChEBI" id="CHEBI:33019"/>
        <dbReference type="ChEBI" id="CHEBI:58048"/>
        <dbReference type="ChEBI" id="CHEBI:58359"/>
        <dbReference type="ChEBI" id="CHEBI:456215"/>
        <dbReference type="EC" id="6.3.5.4"/>
    </reaction>
</comment>
<evidence type="ECO:0000256" key="1">
    <source>
        <dbReference type="ARBA" id="ARBA00005187"/>
    </source>
</evidence>
<dbReference type="InterPro" id="IPR051786">
    <property type="entry name" value="ASN_synthetase/amidase"/>
</dbReference>
<evidence type="ECO:0000256" key="9">
    <source>
        <dbReference type="PIRSR" id="PIRSR001589-2"/>
    </source>
</evidence>
<dbReference type="EC" id="6.3.5.4" evidence="3"/>
<feature type="binding site" evidence="9">
    <location>
        <position position="321"/>
    </location>
    <ligand>
        <name>ATP</name>
        <dbReference type="ChEBI" id="CHEBI:30616"/>
    </ligand>
</feature>
<evidence type="ECO:0000256" key="2">
    <source>
        <dbReference type="ARBA" id="ARBA00005752"/>
    </source>
</evidence>
<dbReference type="PANTHER" id="PTHR43284:SF1">
    <property type="entry name" value="ASPARAGINE SYNTHETASE"/>
    <property type="match status" value="1"/>
</dbReference>
<dbReference type="PIRSF" id="PIRSF001589">
    <property type="entry name" value="Asn_synthetase_glu-h"/>
    <property type="match status" value="1"/>
</dbReference>
<evidence type="ECO:0000256" key="7">
    <source>
        <dbReference type="ARBA" id="ARBA00048741"/>
    </source>
</evidence>
<dbReference type="NCBIfam" id="TIGR01536">
    <property type="entry name" value="asn_synth_AEB"/>
    <property type="match status" value="1"/>
</dbReference>
<dbReference type="InterPro" id="IPR014729">
    <property type="entry name" value="Rossmann-like_a/b/a_fold"/>
</dbReference>
<feature type="active site" description="For GATase activity" evidence="8">
    <location>
        <position position="2"/>
    </location>
</feature>
<dbReference type="PANTHER" id="PTHR43284">
    <property type="entry name" value="ASPARAGINE SYNTHETASE (GLUTAMINE-HYDROLYZING)"/>
    <property type="match status" value="1"/>
</dbReference>
<dbReference type="InterPro" id="IPR006426">
    <property type="entry name" value="Asn_synth_AEB"/>
</dbReference>
<sequence length="677" mass="73571">MCGFAGFLLGQPGGLDGLETLATHMANAIAHRGPDDLGAWADAQAGVALGHRRLSIVDLSPAGHQPMASRSGRFVMAFNGEIYNHLEMRAELQSAGVAPAWRGHSDTETLLACFEQWGIEATQAKTVGMFAIALWDVQARTLHLARDRFGEKPLYYGWAGSGAGRAFVFGSELKALRAFPGFANPVCRQALAQYMRFMAVPAPRSIYQGIYKLEPGCVLTITGAPPAEAPAQPLRPPAVFGTLSLRRWWSLADVVQAGAKNQLTDEVEAVQLLEQRLLDAVRLQSLADVPLGAFLSGGVDSSAIVALMQQQASRPVKTFTVGFEEAGFDESPYAKAVAKHLGTDHTELFVTAVEAQAVIAQLSAMYDEPFADSSQIPTHLVCKAARQHVTVALSGDAGDELFGGYNRYFWGPRIWAKLAWLPYSVRQALGAAISAMPVAGWDAMSRPVNALLAGGKGIVQAGDKAHKLAARLRGVRDLDDLYLSLVSEWQDPAAVVSGDHGAALVEPTSLLADPLPEADLAGVANSPLRMMYRDSMTYLPDDILCKVDRAAMATSLETRVPFLDHRVAELAWQLPIGMKIRVGQGKWALRQVLYKHVPRELIDRPKSGFGIPVGQWLCGPLRPWAESLLNEARLQQEGYFYPAPIRKKWAEHLAGQRDHTASLWAVLMFQAWLESVS</sequence>
<dbReference type="KEGG" id="pvac:HC248_01066"/>
<reference evidence="12 13" key="1">
    <citation type="submission" date="2020-04" db="EMBL/GenBank/DDBJ databases">
        <title>Complete genome of a Psychrophilic, Marine, Gas Vacuolate Bacterium Polaromonas vacuolata KCTC 22033T.</title>
        <authorList>
            <person name="Hwang K."/>
            <person name="Kim K.M."/>
        </authorList>
    </citation>
    <scope>NUCLEOTIDE SEQUENCE [LARGE SCALE GENOMIC DNA]</scope>
    <source>
        <strain evidence="12 13">KCTC 22033</strain>
    </source>
</reference>
<comment type="similarity">
    <text evidence="2">Belongs to the asparagine synthetase family.</text>
</comment>
<feature type="domain" description="Glutamine amidotransferase type-2" evidence="11">
    <location>
        <begin position="2"/>
        <end position="224"/>
    </location>
</feature>
<dbReference type="SUPFAM" id="SSF52402">
    <property type="entry name" value="Adenine nucleotide alpha hydrolases-like"/>
    <property type="match status" value="1"/>
</dbReference>
<evidence type="ECO:0000256" key="10">
    <source>
        <dbReference type="PIRSR" id="PIRSR001589-3"/>
    </source>
</evidence>
<dbReference type="Pfam" id="PF00733">
    <property type="entry name" value="Asn_synthase"/>
    <property type="match status" value="1"/>
</dbReference>
<dbReference type="InterPro" id="IPR017932">
    <property type="entry name" value="GATase_2_dom"/>
</dbReference>
<evidence type="ECO:0000313" key="12">
    <source>
        <dbReference type="EMBL" id="QJC55783.1"/>
    </source>
</evidence>
<dbReference type="Pfam" id="PF13522">
    <property type="entry name" value="GATase_6"/>
    <property type="match status" value="1"/>
</dbReference>
<name>A0A6H2H7L3_9BURK</name>
<evidence type="ECO:0000256" key="3">
    <source>
        <dbReference type="ARBA" id="ARBA00012737"/>
    </source>
</evidence>
<evidence type="ECO:0000256" key="8">
    <source>
        <dbReference type="PIRSR" id="PIRSR001589-1"/>
    </source>
</evidence>
<dbReference type="Gene3D" id="3.40.50.620">
    <property type="entry name" value="HUPs"/>
    <property type="match status" value="1"/>
</dbReference>
<keyword evidence="8" id="KW-0028">Amino-acid biosynthesis</keyword>
<dbReference type="CDD" id="cd00712">
    <property type="entry name" value="AsnB"/>
    <property type="match status" value="1"/>
</dbReference>
<evidence type="ECO:0000256" key="6">
    <source>
        <dbReference type="ARBA" id="ARBA00022962"/>
    </source>
</evidence>